<dbReference type="EMBL" id="HF951689">
    <property type="protein sequence ID" value="CCW34571.1"/>
    <property type="molecule type" value="Genomic_DNA"/>
</dbReference>
<proteinExistence type="predicted"/>
<evidence type="ECO:0000313" key="3">
    <source>
        <dbReference type="Proteomes" id="UP000014227"/>
    </source>
</evidence>
<dbReference type="Proteomes" id="UP000014227">
    <property type="component" value="Chromosome I"/>
</dbReference>
<dbReference type="eggNOG" id="ENOG5033GEP">
    <property type="taxonomic scope" value="Bacteria"/>
</dbReference>
<dbReference type="Pfam" id="PF05402">
    <property type="entry name" value="PqqD"/>
    <property type="match status" value="1"/>
</dbReference>
<protein>
    <submittedName>
        <fullName evidence="2">Coenzyme PQQ synthesis protein D (PqqD)</fullName>
    </submittedName>
</protein>
<keyword evidence="3" id="KW-1185">Reference proteome</keyword>
<gene>
    <name evidence="2" type="ORF">CCALI_00746</name>
</gene>
<accession>S0ET28</accession>
<name>S0ET28_CHTCT</name>
<evidence type="ECO:0000313" key="2">
    <source>
        <dbReference type="EMBL" id="CCW34571.1"/>
    </source>
</evidence>
<dbReference type="InterPro" id="IPR008792">
    <property type="entry name" value="PQQD"/>
</dbReference>
<organism evidence="2 3">
    <name type="scientific">Chthonomonas calidirosea (strain DSM 23976 / ICMP 18418 / T49)</name>
    <dbReference type="NCBI Taxonomy" id="1303518"/>
    <lineage>
        <taxon>Bacteria</taxon>
        <taxon>Bacillati</taxon>
        <taxon>Armatimonadota</taxon>
        <taxon>Chthonomonadia</taxon>
        <taxon>Chthonomonadales</taxon>
        <taxon>Chthonomonadaceae</taxon>
        <taxon>Chthonomonas</taxon>
    </lineage>
</organism>
<reference evidence="3" key="1">
    <citation type="submission" date="2013-03" db="EMBL/GenBank/DDBJ databases">
        <title>Genome sequence of Chthonomonas calidirosea, the first sequenced genome from the Armatimonadetes phylum (formally candidate division OP10).</title>
        <authorList>
            <person name="Lee K.C.Y."/>
            <person name="Morgan X.C."/>
            <person name="Dunfield P.F."/>
            <person name="Tamas I."/>
            <person name="Houghton K.M."/>
            <person name="Vyssotski M."/>
            <person name="Ryan J.L.J."/>
            <person name="Lagutin K."/>
            <person name="McDonald I.R."/>
            <person name="Stott M.B."/>
        </authorList>
    </citation>
    <scope>NUCLEOTIDE SEQUENCE [LARGE SCALE GENOMIC DNA]</scope>
    <source>
        <strain evidence="3">DSM 23976 / ICMP 18418 / T49</strain>
    </source>
</reference>
<feature type="region of interest" description="Disordered" evidence="1">
    <location>
        <begin position="148"/>
        <end position="171"/>
    </location>
</feature>
<dbReference type="PATRIC" id="fig|1303518.3.peg.754"/>
<dbReference type="HOGENOM" id="CLU_1560228_0_0_0"/>
<dbReference type="KEGG" id="ccz:CCALI_00746"/>
<dbReference type="Gene3D" id="1.10.10.1150">
    <property type="entry name" value="Coenzyme PQQ synthesis protein D (PqqD)"/>
    <property type="match status" value="1"/>
</dbReference>
<dbReference type="RefSeq" id="WP_016482132.1">
    <property type="nucleotide sequence ID" value="NC_021487.1"/>
</dbReference>
<dbReference type="STRING" id="454171.CP488_00406"/>
<sequence length="171" mass="19552">MSLPLTQRIKYGVGRYLPFLKIGPPKPERKAVMTLRPCQNSVITWEKQEDGSVLLHVPINQNPGRLGAVMMKLLRPPKERKVELDEVGGFVWELCNGQHTIEMIVQKTAKQFKMNRREAEVSVTMFLQMLHERNFIGFYKLVRRGGTPTPKDVGMAEKPEAELTKHTAEGR</sequence>
<evidence type="ECO:0000256" key="1">
    <source>
        <dbReference type="SAM" id="MobiDB-lite"/>
    </source>
</evidence>
<feature type="compositionally biased region" description="Basic and acidic residues" evidence="1">
    <location>
        <begin position="154"/>
        <end position="171"/>
    </location>
</feature>
<dbReference type="InterPro" id="IPR041881">
    <property type="entry name" value="PqqD_sf"/>
</dbReference>
<dbReference type="AlphaFoldDB" id="S0ET28"/>
<dbReference type="InParanoid" id="S0ET28"/>